<gene>
    <name evidence="3" type="ORF">HDK90DRAFT_485581</name>
</gene>
<evidence type="ECO:0000313" key="4">
    <source>
        <dbReference type="Proteomes" id="UP001492380"/>
    </source>
</evidence>
<feature type="compositionally biased region" description="Low complexity" evidence="1">
    <location>
        <begin position="72"/>
        <end position="89"/>
    </location>
</feature>
<accession>A0ABR1YQJ8</accession>
<proteinExistence type="predicted"/>
<reference evidence="3 4" key="1">
    <citation type="submission" date="2024-04" db="EMBL/GenBank/DDBJ databases">
        <title>Phyllosticta paracitricarpa is synonymous to the EU quarantine fungus P. citricarpa based on phylogenomic analyses.</title>
        <authorList>
            <consortium name="Lawrence Berkeley National Laboratory"/>
            <person name="Van Ingen-Buijs V.A."/>
            <person name="Van Westerhoven A.C."/>
            <person name="Haridas S."/>
            <person name="Skiadas P."/>
            <person name="Martin F."/>
            <person name="Groenewald J.Z."/>
            <person name="Crous P.W."/>
            <person name="Seidl M.F."/>
        </authorList>
    </citation>
    <scope>NUCLEOTIDE SEQUENCE [LARGE SCALE GENOMIC DNA]</scope>
    <source>
        <strain evidence="3 4">CBS 123374</strain>
    </source>
</reference>
<protein>
    <submittedName>
        <fullName evidence="3">Uncharacterized protein</fullName>
    </submittedName>
</protein>
<name>A0ABR1YQJ8_9PEZI</name>
<feature type="region of interest" description="Disordered" evidence="1">
    <location>
        <begin position="58"/>
        <end position="113"/>
    </location>
</feature>
<comment type="caution">
    <text evidence="3">The sequence shown here is derived from an EMBL/GenBank/DDBJ whole genome shotgun (WGS) entry which is preliminary data.</text>
</comment>
<evidence type="ECO:0000256" key="1">
    <source>
        <dbReference type="SAM" id="MobiDB-lite"/>
    </source>
</evidence>
<feature type="signal peptide" evidence="2">
    <location>
        <begin position="1"/>
        <end position="23"/>
    </location>
</feature>
<sequence length="113" mass="12443">MANFFRIFIFYFLVSLCSHEVREQNDVRHQSIQAGAGVQFGFLLFCISSSQDVQSCKMHAKPKQDSCSKARPTSSLAPPTPSLTSESATDSLSSNSTTPDVQDDHDPSQSVKR</sequence>
<evidence type="ECO:0000256" key="2">
    <source>
        <dbReference type="SAM" id="SignalP"/>
    </source>
</evidence>
<dbReference type="Proteomes" id="UP001492380">
    <property type="component" value="Unassembled WGS sequence"/>
</dbReference>
<dbReference type="EMBL" id="JBBWRZ010000005">
    <property type="protein sequence ID" value="KAK8235722.1"/>
    <property type="molecule type" value="Genomic_DNA"/>
</dbReference>
<feature type="compositionally biased region" description="Polar residues" evidence="1">
    <location>
        <begin position="90"/>
        <end position="100"/>
    </location>
</feature>
<keyword evidence="4" id="KW-1185">Reference proteome</keyword>
<organism evidence="3 4">
    <name type="scientific">Phyllosticta capitalensis</name>
    <dbReference type="NCBI Taxonomy" id="121624"/>
    <lineage>
        <taxon>Eukaryota</taxon>
        <taxon>Fungi</taxon>
        <taxon>Dikarya</taxon>
        <taxon>Ascomycota</taxon>
        <taxon>Pezizomycotina</taxon>
        <taxon>Dothideomycetes</taxon>
        <taxon>Dothideomycetes incertae sedis</taxon>
        <taxon>Botryosphaeriales</taxon>
        <taxon>Phyllostictaceae</taxon>
        <taxon>Phyllosticta</taxon>
    </lineage>
</organism>
<evidence type="ECO:0000313" key="3">
    <source>
        <dbReference type="EMBL" id="KAK8235722.1"/>
    </source>
</evidence>
<keyword evidence="2" id="KW-0732">Signal</keyword>
<feature type="chain" id="PRO_5047482604" evidence="2">
    <location>
        <begin position="24"/>
        <end position="113"/>
    </location>
</feature>